<protein>
    <submittedName>
        <fullName evidence="1">Uncharacterized protein</fullName>
    </submittedName>
</protein>
<dbReference type="EMBL" id="ML208424">
    <property type="protein sequence ID" value="TFK65842.1"/>
    <property type="molecule type" value="Genomic_DNA"/>
</dbReference>
<proteinExistence type="predicted"/>
<sequence>MNFHGQASANISNSPVFNTQYIYNSATYNSDPLKFLRDNSALTAPFDSAGRCDALLCHPATRKVIKEHFTYWVDYAAESVLKWLYGPMGVGKSAFAKWIAEYYERKHQLAASFFFFGGHQDTNHIGKLIPSIAYRIAVSVPVARPRIIEQINNDPTILTKSLATQWKKLIIEPLAYVQYPILIVIDGIDEIVSATEQSSLLRCILSASGRSGPFIKILLTSRPESQIREEFDIFGLGETSRIPLGASGEDAADLRTFLTLSLDQVHKRRQANRTMTQVPAPWPPPGKLDELVRMADRQFVYSTLLVSFIDDTDTNPVTQLDLVLQGRSSVLGNLDRLYLMMMERAREKTPKQHRQLLQNLLATAFQHHCGSESVSLHLLPPLAAFWSEDPALIEITLGRLASVLTYCSGTWDEINFHHLSFVEFMLNPSFPHPFVINQASFTPIAQRCLDLIRESSDLDPDQIYNRPACLDSLNNWVGYCSSSLPSPRSLLQLASLGLMPYPYVIHCVWCQNGLLRVRSMLYNHQGLLTWLDSWPFLSGWLEPLFPIELIENLAYELLCHQSALGKQPFLQQLITSEKSPRECRIFLNQRVREFRPEIDIPEGRTPFVRLSPDVRAWLNSVKHAARPTVG</sequence>
<evidence type="ECO:0000313" key="1">
    <source>
        <dbReference type="EMBL" id="TFK65842.1"/>
    </source>
</evidence>
<accession>A0ACD3ALR4</accession>
<name>A0ACD3ALR4_9AGAR</name>
<gene>
    <name evidence="1" type="ORF">BDN72DRAFT_900353</name>
</gene>
<evidence type="ECO:0000313" key="2">
    <source>
        <dbReference type="Proteomes" id="UP000308600"/>
    </source>
</evidence>
<reference evidence="1 2" key="1">
    <citation type="journal article" date="2019" name="Nat. Ecol. Evol.">
        <title>Megaphylogeny resolves global patterns of mushroom evolution.</title>
        <authorList>
            <person name="Varga T."/>
            <person name="Krizsan K."/>
            <person name="Foldi C."/>
            <person name="Dima B."/>
            <person name="Sanchez-Garcia M."/>
            <person name="Sanchez-Ramirez S."/>
            <person name="Szollosi G.J."/>
            <person name="Szarkandi J.G."/>
            <person name="Papp V."/>
            <person name="Albert L."/>
            <person name="Andreopoulos W."/>
            <person name="Angelini C."/>
            <person name="Antonin V."/>
            <person name="Barry K.W."/>
            <person name="Bougher N.L."/>
            <person name="Buchanan P."/>
            <person name="Buyck B."/>
            <person name="Bense V."/>
            <person name="Catcheside P."/>
            <person name="Chovatia M."/>
            <person name="Cooper J."/>
            <person name="Damon W."/>
            <person name="Desjardin D."/>
            <person name="Finy P."/>
            <person name="Geml J."/>
            <person name="Haridas S."/>
            <person name="Hughes K."/>
            <person name="Justo A."/>
            <person name="Karasinski D."/>
            <person name="Kautmanova I."/>
            <person name="Kiss B."/>
            <person name="Kocsube S."/>
            <person name="Kotiranta H."/>
            <person name="LaButti K.M."/>
            <person name="Lechner B.E."/>
            <person name="Liimatainen K."/>
            <person name="Lipzen A."/>
            <person name="Lukacs Z."/>
            <person name="Mihaltcheva S."/>
            <person name="Morgado L.N."/>
            <person name="Niskanen T."/>
            <person name="Noordeloos M.E."/>
            <person name="Ohm R.A."/>
            <person name="Ortiz-Santana B."/>
            <person name="Ovrebo C."/>
            <person name="Racz N."/>
            <person name="Riley R."/>
            <person name="Savchenko A."/>
            <person name="Shiryaev A."/>
            <person name="Soop K."/>
            <person name="Spirin V."/>
            <person name="Szebenyi C."/>
            <person name="Tomsovsky M."/>
            <person name="Tulloss R.E."/>
            <person name="Uehling J."/>
            <person name="Grigoriev I.V."/>
            <person name="Vagvolgyi C."/>
            <person name="Papp T."/>
            <person name="Martin F.M."/>
            <person name="Miettinen O."/>
            <person name="Hibbett D.S."/>
            <person name="Nagy L.G."/>
        </authorList>
    </citation>
    <scope>NUCLEOTIDE SEQUENCE [LARGE SCALE GENOMIC DNA]</scope>
    <source>
        <strain evidence="1 2">NL-1719</strain>
    </source>
</reference>
<keyword evidence="2" id="KW-1185">Reference proteome</keyword>
<dbReference type="Proteomes" id="UP000308600">
    <property type="component" value="Unassembled WGS sequence"/>
</dbReference>
<organism evidence="1 2">
    <name type="scientific">Pluteus cervinus</name>
    <dbReference type="NCBI Taxonomy" id="181527"/>
    <lineage>
        <taxon>Eukaryota</taxon>
        <taxon>Fungi</taxon>
        <taxon>Dikarya</taxon>
        <taxon>Basidiomycota</taxon>
        <taxon>Agaricomycotina</taxon>
        <taxon>Agaricomycetes</taxon>
        <taxon>Agaricomycetidae</taxon>
        <taxon>Agaricales</taxon>
        <taxon>Pluteineae</taxon>
        <taxon>Pluteaceae</taxon>
        <taxon>Pluteus</taxon>
    </lineage>
</organism>